<keyword evidence="1" id="KW-0812">Transmembrane</keyword>
<dbReference type="Proteomes" id="UP000198539">
    <property type="component" value="Unassembled WGS sequence"/>
</dbReference>
<sequence length="175" mass="19327">MDFLEVVFRLIDLRSFSNIWFWVVLAVMWSTLSHFVIGVPFDLVQRARRRGGQALSDLETLAHIQARRRVQLFASAGPAMVGVGAAGLSMLLVLGFLYGVELAQAVFLLLGPASLTALMGLRIARAIAERGEMGNDLIRRLSRHRFLVQGLGMAAIFLTAIWGMWQNMSISVLGL</sequence>
<reference evidence="2 3" key="1">
    <citation type="submission" date="2016-10" db="EMBL/GenBank/DDBJ databases">
        <authorList>
            <person name="de Groot N.N."/>
        </authorList>
    </citation>
    <scope>NUCLEOTIDE SEQUENCE [LARGE SCALE GENOMIC DNA]</scope>
    <source>
        <strain evidence="2 3">CGMCC 1.8894</strain>
    </source>
</reference>
<proteinExistence type="predicted"/>
<accession>A0A1H3BJP7</accession>
<feature type="transmembrane region" description="Helical" evidence="1">
    <location>
        <begin position="72"/>
        <end position="99"/>
    </location>
</feature>
<keyword evidence="1" id="KW-1133">Transmembrane helix</keyword>
<evidence type="ECO:0000313" key="3">
    <source>
        <dbReference type="Proteomes" id="UP000198539"/>
    </source>
</evidence>
<gene>
    <name evidence="2" type="ORF">SAMN04488238_10854</name>
</gene>
<evidence type="ECO:0008006" key="4">
    <source>
        <dbReference type="Google" id="ProtNLM"/>
    </source>
</evidence>
<dbReference type="STRING" id="564137.SAMN04488238_10854"/>
<keyword evidence="1" id="KW-0472">Membrane</keyword>
<dbReference type="EMBL" id="FNOM01000008">
    <property type="protein sequence ID" value="SDX41319.1"/>
    <property type="molecule type" value="Genomic_DNA"/>
</dbReference>
<organism evidence="2 3">
    <name type="scientific">Roseicitreum antarcticum</name>
    <dbReference type="NCBI Taxonomy" id="564137"/>
    <lineage>
        <taxon>Bacteria</taxon>
        <taxon>Pseudomonadati</taxon>
        <taxon>Pseudomonadota</taxon>
        <taxon>Alphaproteobacteria</taxon>
        <taxon>Rhodobacterales</taxon>
        <taxon>Paracoccaceae</taxon>
        <taxon>Roseicitreum</taxon>
    </lineage>
</organism>
<dbReference type="AlphaFoldDB" id="A0A1H3BJP7"/>
<protein>
    <recommendedName>
        <fullName evidence="4">Component of SufBCD complex</fullName>
    </recommendedName>
</protein>
<name>A0A1H3BJP7_9RHOB</name>
<evidence type="ECO:0000313" key="2">
    <source>
        <dbReference type="EMBL" id="SDX41319.1"/>
    </source>
</evidence>
<keyword evidence="3" id="KW-1185">Reference proteome</keyword>
<feature type="transmembrane region" description="Helical" evidence="1">
    <location>
        <begin position="20"/>
        <end position="41"/>
    </location>
</feature>
<dbReference type="RefSeq" id="WP_092890782.1">
    <property type="nucleotide sequence ID" value="NZ_CP061498.1"/>
</dbReference>
<feature type="transmembrane region" description="Helical" evidence="1">
    <location>
        <begin position="146"/>
        <end position="165"/>
    </location>
</feature>
<dbReference type="OrthoDB" id="7847071at2"/>
<evidence type="ECO:0000256" key="1">
    <source>
        <dbReference type="SAM" id="Phobius"/>
    </source>
</evidence>
<feature type="transmembrane region" description="Helical" evidence="1">
    <location>
        <begin position="105"/>
        <end position="125"/>
    </location>
</feature>